<name>A0A117Q9D8_STRCK</name>
<gene>
    <name evidence="1" type="ORF">AQJ11_42190</name>
</gene>
<dbReference type="AlphaFoldDB" id="A0A117Q9D8"/>
<evidence type="ECO:0000313" key="2">
    <source>
        <dbReference type="Proteomes" id="UP000053398"/>
    </source>
</evidence>
<accession>A0A117Q9D8</accession>
<dbReference type="RefSeq" id="WP_059266988.1">
    <property type="nucleotide sequence ID" value="NZ_KQ948378.1"/>
</dbReference>
<dbReference type="Proteomes" id="UP000053398">
    <property type="component" value="Unassembled WGS sequence"/>
</dbReference>
<organism evidence="1 2">
    <name type="scientific">Streptomyces corchorusii</name>
    <name type="common">Streptomyces chibaensis</name>
    <dbReference type="NCBI Taxonomy" id="1903"/>
    <lineage>
        <taxon>Bacteria</taxon>
        <taxon>Bacillati</taxon>
        <taxon>Actinomycetota</taxon>
        <taxon>Actinomycetes</taxon>
        <taxon>Kitasatosporales</taxon>
        <taxon>Streptomycetaceae</taxon>
        <taxon>Streptomyces</taxon>
    </lineage>
</organism>
<comment type="caution">
    <text evidence="1">The sequence shown here is derived from an EMBL/GenBank/DDBJ whole genome shotgun (WGS) entry which is preliminary data.</text>
</comment>
<evidence type="ECO:0000313" key="1">
    <source>
        <dbReference type="EMBL" id="KUN15882.1"/>
    </source>
</evidence>
<dbReference type="EMBL" id="LMWP01000068">
    <property type="protein sequence ID" value="KUN15882.1"/>
    <property type="molecule type" value="Genomic_DNA"/>
</dbReference>
<proteinExistence type="predicted"/>
<keyword evidence="2" id="KW-1185">Reference proteome</keyword>
<protein>
    <recommendedName>
        <fullName evidence="3">Acyl-CoA dehydrogenase</fullName>
    </recommendedName>
</protein>
<sequence length="312" mass="31966">MTTSTHGDHLRVLGPGTGLAQVFAFYEDHAHGDPSAAWQAFTTAWNWAAPLTTAVPGADVRDRPVVRPAVAGGFTLAGLWHLPAHDGTGPWLALPLTGGERPFRPGRATPGGPDLFAVPSKVLRSAVRAVTGDAVGPGPAFRLTGVHVPTGFATHTAATALRAGDAPFLWTAVAAQALGAARRITGALAAVDTVPGAARGPVPSAAVAAELAAVLHDERLSLAAALHGAPSARLGLPSSAEERLAARVERAGNAVHQVVASALDHALASYGYAGEHPLVHLMEASAPILQQVRYATQLLPPDDGTSWKGANR</sequence>
<reference evidence="1 2" key="1">
    <citation type="submission" date="2015-10" db="EMBL/GenBank/DDBJ databases">
        <title>Draft genome sequence of Streptomyces corchorusii DSM 40340, type strain for the species Streptomyces corchorusii.</title>
        <authorList>
            <person name="Ruckert C."/>
            <person name="Winkler A."/>
            <person name="Kalinowski J."/>
            <person name="Kampfer P."/>
            <person name="Glaeser S."/>
        </authorList>
    </citation>
    <scope>NUCLEOTIDE SEQUENCE [LARGE SCALE GENOMIC DNA]</scope>
    <source>
        <strain evidence="1 2">DSM 40340</strain>
    </source>
</reference>
<evidence type="ECO:0008006" key="3">
    <source>
        <dbReference type="Google" id="ProtNLM"/>
    </source>
</evidence>